<dbReference type="GO" id="GO:0045454">
    <property type="term" value="P:cell redox homeostasis"/>
    <property type="evidence" value="ECO:0007669"/>
    <property type="project" value="TreeGrafter"/>
</dbReference>
<feature type="transmembrane region" description="Helical" evidence="8">
    <location>
        <begin position="475"/>
        <end position="503"/>
    </location>
</feature>
<name>A0A7G5ENS1_9BURK</name>
<dbReference type="PROSITE" id="PS00194">
    <property type="entry name" value="THIOREDOXIN_1"/>
    <property type="match status" value="1"/>
</dbReference>
<keyword evidence="12" id="KW-1185">Reference proteome</keyword>
<sequence length="745" mass="78481">MRRSIEALFLTLLLLVLCATAGQAQAQIKLQIGSGTSAPAMDTATGASSSPASSNVVTTPRVRAELVALAPQGIEPGKTIDLGLLLDHQPDWHTYWVNPGDSGLPTQLQWQLPPSWDAGEIAWPTPHPIRIGSLVNYGYEGQVLLPVTVQIPSTFSADARDVTVRLHANWLICRVECIPEEGQFSLTIPTHSSTALLADAFAKARAQVPVALQGSSQASVDGETLKLRVSGLPVALQGQSLQVLSESPDTLHHAMEDGKDFQQQWEGADWTAVVPLSANRGQTPDDLPLVLTTNAHTAVDGAIGWRSVAPISGQWQAAAVAQVSHELAAALAKNAQSSAPTPPPASGSLWLAVLGALIGGLILNLMPCVFPILALKVLGFTAHGSQLREQRHAGLAYTAGVVLSFLALGALLLALRSAGQQLGWGFQLQSPLVIAALAALFTVIGLNLAGMFEFGNFVPSSLAGKQAKSPTTNAFLSGVLAVAIASPCTAPFMGASMGLAVSLPAAEALLVFAALGLGMAAPYLLASWIPAVVRWLPRPGAWMDTFRRAMAFPMFATVVWLVWVLGQQSGIDGAATLLALLVLLAALVWSLGLQGRARWGFAVLSLAGSLYLASAMGHNLTTPAPAPGQQASGALWQPWSEQKVSEINASGKPVFVDFTAAWCVTCQYNKRTTLSDSQVLAAFENKQVNLLRADWTRQDPAITQALNLLGRSGVPVYVLYAPGKPPQILSEVLSVKEVVDAVTKL</sequence>
<dbReference type="Proteomes" id="UP000515240">
    <property type="component" value="Chromosome"/>
</dbReference>
<evidence type="ECO:0000256" key="9">
    <source>
        <dbReference type="SAM" id="SignalP"/>
    </source>
</evidence>
<dbReference type="SUPFAM" id="SSF52833">
    <property type="entry name" value="Thioredoxin-like"/>
    <property type="match status" value="1"/>
</dbReference>
<protein>
    <submittedName>
        <fullName evidence="11">Thioredoxin family protein</fullName>
    </submittedName>
</protein>
<evidence type="ECO:0000313" key="11">
    <source>
        <dbReference type="EMBL" id="QMV75646.1"/>
    </source>
</evidence>
<keyword evidence="4" id="KW-0201">Cytochrome c-type biogenesis</keyword>
<keyword evidence="2" id="KW-1003">Cell membrane</keyword>
<evidence type="ECO:0000256" key="3">
    <source>
        <dbReference type="ARBA" id="ARBA00022692"/>
    </source>
</evidence>
<dbReference type="GO" id="GO:0015035">
    <property type="term" value="F:protein-disulfide reductase activity"/>
    <property type="evidence" value="ECO:0007669"/>
    <property type="project" value="TreeGrafter"/>
</dbReference>
<dbReference type="Pfam" id="PF13899">
    <property type="entry name" value="Thioredoxin_7"/>
    <property type="match status" value="1"/>
</dbReference>
<dbReference type="EMBL" id="CP058554">
    <property type="protein sequence ID" value="QMV75646.1"/>
    <property type="molecule type" value="Genomic_DNA"/>
</dbReference>
<gene>
    <name evidence="11" type="ORF">HS961_05390</name>
</gene>
<dbReference type="PROSITE" id="PS51352">
    <property type="entry name" value="THIOREDOXIN_2"/>
    <property type="match status" value="1"/>
</dbReference>
<feature type="transmembrane region" description="Helical" evidence="8">
    <location>
        <begin position="509"/>
        <end position="533"/>
    </location>
</feature>
<dbReference type="InterPro" id="IPR036249">
    <property type="entry name" value="Thioredoxin-like_sf"/>
</dbReference>
<dbReference type="GO" id="GO:0017004">
    <property type="term" value="P:cytochrome complex assembly"/>
    <property type="evidence" value="ECO:0007669"/>
    <property type="project" value="UniProtKB-KW"/>
</dbReference>
<keyword evidence="5 8" id="KW-1133">Transmembrane helix</keyword>
<feature type="transmembrane region" description="Helical" evidence="8">
    <location>
        <begin position="599"/>
        <end position="617"/>
    </location>
</feature>
<dbReference type="KEGG" id="cpis:HS961_05390"/>
<evidence type="ECO:0000256" key="7">
    <source>
        <dbReference type="ARBA" id="ARBA00023284"/>
    </source>
</evidence>
<feature type="signal peptide" evidence="9">
    <location>
        <begin position="1"/>
        <end position="26"/>
    </location>
</feature>
<feature type="domain" description="Thioredoxin" evidence="10">
    <location>
        <begin position="620"/>
        <end position="745"/>
    </location>
</feature>
<proteinExistence type="predicted"/>
<keyword evidence="7" id="KW-0676">Redox-active center</keyword>
<dbReference type="InterPro" id="IPR013766">
    <property type="entry name" value="Thioredoxin_domain"/>
</dbReference>
<reference evidence="11 12" key="1">
    <citation type="journal article" date="2020" name="G3 (Bethesda)">
        <title>CeMbio - The Caenorhabditis elegans Microbiome Resource.</title>
        <authorList>
            <person name="Dirksen P."/>
            <person name="Assie A."/>
            <person name="Zimmermann J."/>
            <person name="Zhang F."/>
            <person name="Tietje A.M."/>
            <person name="Marsh S.A."/>
            <person name="Felix M.A."/>
            <person name="Shapira M."/>
            <person name="Kaleta C."/>
            <person name="Schulenburg H."/>
            <person name="Samuel B."/>
        </authorList>
    </citation>
    <scope>NUCLEOTIDE SEQUENCE [LARGE SCALE GENOMIC DNA]</scope>
    <source>
        <strain evidence="11 12">BIGb0172</strain>
    </source>
</reference>
<keyword evidence="6 8" id="KW-0472">Membrane</keyword>
<dbReference type="InterPro" id="IPR035671">
    <property type="entry name" value="DsbD_gamma"/>
</dbReference>
<accession>A0A7G5ENS1</accession>
<evidence type="ECO:0000256" key="6">
    <source>
        <dbReference type="ARBA" id="ARBA00023136"/>
    </source>
</evidence>
<evidence type="ECO:0000313" key="12">
    <source>
        <dbReference type="Proteomes" id="UP000515240"/>
    </source>
</evidence>
<organism evidence="11 12">
    <name type="scientific">Comamonas piscis</name>
    <dbReference type="NCBI Taxonomy" id="1562974"/>
    <lineage>
        <taxon>Bacteria</taxon>
        <taxon>Pseudomonadati</taxon>
        <taxon>Pseudomonadota</taxon>
        <taxon>Betaproteobacteria</taxon>
        <taxon>Burkholderiales</taxon>
        <taxon>Comamonadaceae</taxon>
        <taxon>Comamonas</taxon>
    </lineage>
</organism>
<dbReference type="InterPro" id="IPR017937">
    <property type="entry name" value="Thioredoxin_CS"/>
</dbReference>
<evidence type="ECO:0000259" key="10">
    <source>
        <dbReference type="PROSITE" id="PS51352"/>
    </source>
</evidence>
<dbReference type="PANTHER" id="PTHR32234:SF3">
    <property type="entry name" value="SUPPRESSION OF COPPER SENSITIVITY PROTEIN"/>
    <property type="match status" value="1"/>
</dbReference>
<dbReference type="Pfam" id="PF02683">
    <property type="entry name" value="DsbD_TM"/>
    <property type="match status" value="1"/>
</dbReference>
<dbReference type="PANTHER" id="PTHR32234">
    <property type="entry name" value="THIOL:DISULFIDE INTERCHANGE PROTEIN DSBD"/>
    <property type="match status" value="1"/>
</dbReference>
<evidence type="ECO:0000256" key="1">
    <source>
        <dbReference type="ARBA" id="ARBA00004651"/>
    </source>
</evidence>
<dbReference type="AlphaFoldDB" id="A0A7G5ENS1"/>
<feature type="transmembrane region" description="Helical" evidence="8">
    <location>
        <begin position="349"/>
        <end position="373"/>
    </location>
</feature>
<feature type="transmembrane region" description="Helical" evidence="8">
    <location>
        <begin position="433"/>
        <end position="454"/>
    </location>
</feature>
<feature type="transmembrane region" description="Helical" evidence="8">
    <location>
        <begin position="545"/>
        <end position="565"/>
    </location>
</feature>
<dbReference type="InterPro" id="IPR028250">
    <property type="entry name" value="DsbDN"/>
</dbReference>
<feature type="transmembrane region" description="Helical" evidence="8">
    <location>
        <begin position="571"/>
        <end position="592"/>
    </location>
</feature>
<dbReference type="CDD" id="cd02953">
    <property type="entry name" value="DsbDgamma"/>
    <property type="match status" value="1"/>
</dbReference>
<feature type="transmembrane region" description="Helical" evidence="8">
    <location>
        <begin position="394"/>
        <end position="413"/>
    </location>
</feature>
<feature type="chain" id="PRO_5028845925" evidence="9">
    <location>
        <begin position="27"/>
        <end position="745"/>
    </location>
</feature>
<evidence type="ECO:0000256" key="5">
    <source>
        <dbReference type="ARBA" id="ARBA00022989"/>
    </source>
</evidence>
<evidence type="ECO:0000256" key="4">
    <source>
        <dbReference type="ARBA" id="ARBA00022748"/>
    </source>
</evidence>
<dbReference type="GO" id="GO:0005886">
    <property type="term" value="C:plasma membrane"/>
    <property type="evidence" value="ECO:0007669"/>
    <property type="project" value="UniProtKB-SubCell"/>
</dbReference>
<dbReference type="Gene3D" id="3.40.30.10">
    <property type="entry name" value="Glutaredoxin"/>
    <property type="match status" value="1"/>
</dbReference>
<evidence type="ECO:0000256" key="2">
    <source>
        <dbReference type="ARBA" id="ARBA00022475"/>
    </source>
</evidence>
<dbReference type="InterPro" id="IPR003834">
    <property type="entry name" value="Cyt_c_assmbl_TM_dom"/>
</dbReference>
<keyword evidence="3 8" id="KW-0812">Transmembrane</keyword>
<dbReference type="Pfam" id="PF11412">
    <property type="entry name" value="DsbD_N"/>
    <property type="match status" value="1"/>
</dbReference>
<evidence type="ECO:0000256" key="8">
    <source>
        <dbReference type="SAM" id="Phobius"/>
    </source>
</evidence>
<keyword evidence="9" id="KW-0732">Signal</keyword>
<comment type="subcellular location">
    <subcellularLocation>
        <location evidence="1">Cell membrane</location>
        <topology evidence="1">Multi-pass membrane protein</topology>
    </subcellularLocation>
</comment>